<comment type="caution">
    <text evidence="1">The sequence shown here is derived from an EMBL/GenBank/DDBJ whole genome shotgun (WGS) entry which is preliminary data.</text>
</comment>
<name>A0A5N5H9N7_9ROSA</name>
<evidence type="ECO:0000313" key="2">
    <source>
        <dbReference type="Proteomes" id="UP000327157"/>
    </source>
</evidence>
<evidence type="ECO:0000313" key="1">
    <source>
        <dbReference type="EMBL" id="KAB2619864.1"/>
    </source>
</evidence>
<dbReference type="AlphaFoldDB" id="A0A5N5H9N7"/>
<gene>
    <name evidence="1" type="ORF">D8674_037430</name>
</gene>
<dbReference type="EMBL" id="SMOL01000372">
    <property type="protein sequence ID" value="KAB2619864.1"/>
    <property type="molecule type" value="Genomic_DNA"/>
</dbReference>
<proteinExistence type="predicted"/>
<dbReference type="Proteomes" id="UP000327157">
    <property type="component" value="Unassembled WGS sequence"/>
</dbReference>
<sequence>MQSQRQCECKDTCNSDITVCHHSGSSSQTAMCPQRQQRVLILAGNGVSLKEVACPCFTVALKLVVIAALQQHHNLYSQLVVIVARPCRHQ</sequence>
<organism evidence="1 2">
    <name type="scientific">Pyrus ussuriensis x Pyrus communis</name>
    <dbReference type="NCBI Taxonomy" id="2448454"/>
    <lineage>
        <taxon>Eukaryota</taxon>
        <taxon>Viridiplantae</taxon>
        <taxon>Streptophyta</taxon>
        <taxon>Embryophyta</taxon>
        <taxon>Tracheophyta</taxon>
        <taxon>Spermatophyta</taxon>
        <taxon>Magnoliopsida</taxon>
        <taxon>eudicotyledons</taxon>
        <taxon>Gunneridae</taxon>
        <taxon>Pentapetalae</taxon>
        <taxon>rosids</taxon>
        <taxon>fabids</taxon>
        <taxon>Rosales</taxon>
        <taxon>Rosaceae</taxon>
        <taxon>Amygdaloideae</taxon>
        <taxon>Maleae</taxon>
        <taxon>Pyrus</taxon>
    </lineage>
</organism>
<accession>A0A5N5H9N7</accession>
<reference evidence="1 2" key="2">
    <citation type="submission" date="2019-11" db="EMBL/GenBank/DDBJ databases">
        <title>A de novo genome assembly of a pear dwarfing rootstock.</title>
        <authorList>
            <person name="Wang F."/>
            <person name="Wang J."/>
            <person name="Li S."/>
            <person name="Zhang Y."/>
            <person name="Fang M."/>
            <person name="Ma L."/>
            <person name="Zhao Y."/>
            <person name="Jiang S."/>
        </authorList>
    </citation>
    <scope>NUCLEOTIDE SEQUENCE [LARGE SCALE GENOMIC DNA]</scope>
    <source>
        <strain evidence="1">S2</strain>
        <tissue evidence="1">Leaf</tissue>
    </source>
</reference>
<keyword evidence="2" id="KW-1185">Reference proteome</keyword>
<reference evidence="1 2" key="1">
    <citation type="submission" date="2019-09" db="EMBL/GenBank/DDBJ databases">
        <authorList>
            <person name="Ou C."/>
        </authorList>
    </citation>
    <scope>NUCLEOTIDE SEQUENCE [LARGE SCALE GENOMIC DNA]</scope>
    <source>
        <strain evidence="1">S2</strain>
        <tissue evidence="1">Leaf</tissue>
    </source>
</reference>
<protein>
    <submittedName>
        <fullName evidence="1">Uncharacterized protein</fullName>
    </submittedName>
</protein>